<dbReference type="OrthoDB" id="4917073at2759"/>
<proteinExistence type="predicted"/>
<organism evidence="1 2">
    <name type="scientific">Hirsutella minnesotensis 3608</name>
    <dbReference type="NCBI Taxonomy" id="1043627"/>
    <lineage>
        <taxon>Eukaryota</taxon>
        <taxon>Fungi</taxon>
        <taxon>Dikarya</taxon>
        <taxon>Ascomycota</taxon>
        <taxon>Pezizomycotina</taxon>
        <taxon>Sordariomycetes</taxon>
        <taxon>Hypocreomycetidae</taxon>
        <taxon>Hypocreales</taxon>
        <taxon>Ophiocordycipitaceae</taxon>
        <taxon>Hirsutella</taxon>
    </lineage>
</organism>
<keyword evidence="2" id="KW-1185">Reference proteome</keyword>
<accession>A0A0F7ZKC8</accession>
<name>A0A0F7ZKC8_9HYPO</name>
<reference evidence="1 2" key="1">
    <citation type="journal article" date="2014" name="Genome Biol. Evol.">
        <title>Comparative genomics and transcriptomics analyses reveal divergent lifestyle features of nematode endoparasitic fungus Hirsutella minnesotensis.</title>
        <authorList>
            <person name="Lai Y."/>
            <person name="Liu K."/>
            <person name="Zhang X."/>
            <person name="Zhang X."/>
            <person name="Li K."/>
            <person name="Wang N."/>
            <person name="Shu C."/>
            <person name="Wu Y."/>
            <person name="Wang C."/>
            <person name="Bushley K.E."/>
            <person name="Xiang M."/>
            <person name="Liu X."/>
        </authorList>
    </citation>
    <scope>NUCLEOTIDE SEQUENCE [LARGE SCALE GENOMIC DNA]</scope>
    <source>
        <strain evidence="1 2">3608</strain>
    </source>
</reference>
<dbReference type="Proteomes" id="UP000054481">
    <property type="component" value="Unassembled WGS sequence"/>
</dbReference>
<evidence type="ECO:0000313" key="1">
    <source>
        <dbReference type="EMBL" id="KJZ70435.1"/>
    </source>
</evidence>
<gene>
    <name evidence="1" type="ORF">HIM_10173</name>
</gene>
<evidence type="ECO:0000313" key="2">
    <source>
        <dbReference type="Proteomes" id="UP000054481"/>
    </source>
</evidence>
<protein>
    <submittedName>
        <fullName evidence="1">Uncharacterized protein</fullName>
    </submittedName>
</protein>
<dbReference type="AlphaFoldDB" id="A0A0F7ZKC8"/>
<dbReference type="EMBL" id="KQ030626">
    <property type="protein sequence ID" value="KJZ70435.1"/>
    <property type="molecule type" value="Genomic_DNA"/>
</dbReference>
<sequence>MEASLAFQNQQRSMMRIFISEHKWKGCSPTEEEAVMILNHGDDSATPVPAVYVLTIDAAIH</sequence>